<feature type="transmembrane region" description="Helical" evidence="7">
    <location>
        <begin position="101"/>
        <end position="120"/>
    </location>
</feature>
<dbReference type="AlphaFoldDB" id="A0A6J4VF64"/>
<dbReference type="PANTHER" id="PTHR43744">
    <property type="entry name" value="ABC TRANSPORTER PERMEASE PROTEIN MG189-RELATED-RELATED"/>
    <property type="match status" value="1"/>
</dbReference>
<sequence>MATTLDTTETTRPVIATGARTAQRTGRRPGPIVNQIVLYIVAIVLAAIFLFPFYLLVRNALLTQAQISSLEWSWWPTEAQWVNFRTLFNDYPMATGIRNSAIIAIVNLVFQTLFASMAAYGLARMPVRGKDVVFYIILLTLMIPSAVTFVPTYVVISQLGWINTIQGIVVPGLFSAFAVFIFRQFYLDFPKELEDAGRLDGLSYFGVYRALVLPNSWGVMAAIGALSFINSWNAFLWPLVVGQSPDSYTIQIVLSTLITAQVINLPVMFMGAIVAIAPLVLIFLILQRYIVQGVTMSGIKG</sequence>
<comment type="subcellular location">
    <subcellularLocation>
        <location evidence="1 7">Cell membrane</location>
        <topology evidence="1 7">Multi-pass membrane protein</topology>
    </subcellularLocation>
</comment>
<dbReference type="CDD" id="cd06261">
    <property type="entry name" value="TM_PBP2"/>
    <property type="match status" value="1"/>
</dbReference>
<evidence type="ECO:0000259" key="8">
    <source>
        <dbReference type="PROSITE" id="PS50928"/>
    </source>
</evidence>
<evidence type="ECO:0000256" key="3">
    <source>
        <dbReference type="ARBA" id="ARBA00022475"/>
    </source>
</evidence>
<evidence type="ECO:0000256" key="1">
    <source>
        <dbReference type="ARBA" id="ARBA00004651"/>
    </source>
</evidence>
<feature type="transmembrane region" description="Helical" evidence="7">
    <location>
        <begin position="36"/>
        <end position="57"/>
    </location>
</feature>
<accession>A0A6J4VF64</accession>
<protein>
    <submittedName>
        <fullName evidence="9">N-Acetyl-D-glucosamine ABC transport system, permease protein 2</fullName>
    </submittedName>
</protein>
<keyword evidence="5 7" id="KW-1133">Transmembrane helix</keyword>
<dbReference type="InterPro" id="IPR035906">
    <property type="entry name" value="MetI-like_sf"/>
</dbReference>
<reference evidence="9" key="1">
    <citation type="submission" date="2020-02" db="EMBL/GenBank/DDBJ databases">
        <authorList>
            <person name="Meier V. D."/>
        </authorList>
    </citation>
    <scope>NUCLEOTIDE SEQUENCE</scope>
    <source>
        <strain evidence="9">AVDCRST_MAG33</strain>
    </source>
</reference>
<feature type="transmembrane region" description="Helical" evidence="7">
    <location>
        <begin position="168"/>
        <end position="186"/>
    </location>
</feature>
<proteinExistence type="inferred from homology"/>
<dbReference type="Gene3D" id="1.10.3720.10">
    <property type="entry name" value="MetI-like"/>
    <property type="match status" value="1"/>
</dbReference>
<evidence type="ECO:0000256" key="5">
    <source>
        <dbReference type="ARBA" id="ARBA00022989"/>
    </source>
</evidence>
<keyword evidence="6 7" id="KW-0472">Membrane</keyword>
<feature type="transmembrane region" description="Helical" evidence="7">
    <location>
        <begin position="263"/>
        <end position="286"/>
    </location>
</feature>
<dbReference type="PROSITE" id="PS50928">
    <property type="entry name" value="ABC_TM1"/>
    <property type="match status" value="1"/>
</dbReference>
<dbReference type="EMBL" id="CADCWK010000361">
    <property type="protein sequence ID" value="CAA9574608.1"/>
    <property type="molecule type" value="Genomic_DNA"/>
</dbReference>
<evidence type="ECO:0000256" key="4">
    <source>
        <dbReference type="ARBA" id="ARBA00022692"/>
    </source>
</evidence>
<evidence type="ECO:0000256" key="7">
    <source>
        <dbReference type="RuleBase" id="RU363032"/>
    </source>
</evidence>
<dbReference type="GO" id="GO:0055085">
    <property type="term" value="P:transmembrane transport"/>
    <property type="evidence" value="ECO:0007669"/>
    <property type="project" value="InterPro"/>
</dbReference>
<feature type="transmembrane region" description="Helical" evidence="7">
    <location>
        <begin position="132"/>
        <end position="156"/>
    </location>
</feature>
<dbReference type="SUPFAM" id="SSF161098">
    <property type="entry name" value="MetI-like"/>
    <property type="match status" value="1"/>
</dbReference>
<keyword evidence="4 7" id="KW-0812">Transmembrane</keyword>
<evidence type="ECO:0000256" key="6">
    <source>
        <dbReference type="ARBA" id="ARBA00023136"/>
    </source>
</evidence>
<evidence type="ECO:0000313" key="9">
    <source>
        <dbReference type="EMBL" id="CAA9574608.1"/>
    </source>
</evidence>
<gene>
    <name evidence="9" type="ORF">AVDCRST_MAG33-2902</name>
</gene>
<comment type="similarity">
    <text evidence="7">Belongs to the binding-protein-dependent transport system permease family.</text>
</comment>
<name>A0A6J4VF64_9BACT</name>
<evidence type="ECO:0000256" key="2">
    <source>
        <dbReference type="ARBA" id="ARBA00022448"/>
    </source>
</evidence>
<dbReference type="GO" id="GO:0005886">
    <property type="term" value="C:plasma membrane"/>
    <property type="evidence" value="ECO:0007669"/>
    <property type="project" value="UniProtKB-SubCell"/>
</dbReference>
<dbReference type="Pfam" id="PF00528">
    <property type="entry name" value="BPD_transp_1"/>
    <property type="match status" value="1"/>
</dbReference>
<feature type="domain" description="ABC transmembrane type-1" evidence="8">
    <location>
        <begin position="97"/>
        <end position="286"/>
    </location>
</feature>
<dbReference type="PANTHER" id="PTHR43744:SF12">
    <property type="entry name" value="ABC TRANSPORTER PERMEASE PROTEIN MG189-RELATED"/>
    <property type="match status" value="1"/>
</dbReference>
<organism evidence="9">
    <name type="scientific">uncultured Thermomicrobiales bacterium</name>
    <dbReference type="NCBI Taxonomy" id="1645740"/>
    <lineage>
        <taxon>Bacteria</taxon>
        <taxon>Pseudomonadati</taxon>
        <taxon>Thermomicrobiota</taxon>
        <taxon>Thermomicrobia</taxon>
        <taxon>Thermomicrobiales</taxon>
        <taxon>environmental samples</taxon>
    </lineage>
</organism>
<keyword evidence="2 7" id="KW-0813">Transport</keyword>
<dbReference type="InterPro" id="IPR000515">
    <property type="entry name" value="MetI-like"/>
</dbReference>
<keyword evidence="3" id="KW-1003">Cell membrane</keyword>